<dbReference type="AlphaFoldDB" id="A0A841EHY7"/>
<dbReference type="SUPFAM" id="SSF53137">
    <property type="entry name" value="Translational machinery components"/>
    <property type="match status" value="1"/>
</dbReference>
<gene>
    <name evidence="1" type="ORF">HNP25_001248</name>
</gene>
<evidence type="ECO:0000313" key="1">
    <source>
        <dbReference type="EMBL" id="MBB6002596.1"/>
    </source>
</evidence>
<dbReference type="Gene3D" id="3.30.420.60">
    <property type="entry name" value="eRF1 domain 2"/>
    <property type="match status" value="1"/>
</dbReference>
<organism evidence="1 2">
    <name type="scientific">Arcicella rosea</name>
    <dbReference type="NCBI Taxonomy" id="502909"/>
    <lineage>
        <taxon>Bacteria</taxon>
        <taxon>Pseudomonadati</taxon>
        <taxon>Bacteroidota</taxon>
        <taxon>Cytophagia</taxon>
        <taxon>Cytophagales</taxon>
        <taxon>Flectobacillaceae</taxon>
        <taxon>Arcicella</taxon>
    </lineage>
</organism>
<keyword evidence="2" id="KW-1185">Reference proteome</keyword>
<name>A0A841EHY7_9BACT</name>
<reference evidence="1 2" key="1">
    <citation type="submission" date="2020-08" db="EMBL/GenBank/DDBJ databases">
        <title>Functional genomics of gut bacteria from endangered species of beetles.</title>
        <authorList>
            <person name="Carlos-Shanley C."/>
        </authorList>
    </citation>
    <scope>NUCLEOTIDE SEQUENCE [LARGE SCALE GENOMIC DNA]</scope>
    <source>
        <strain evidence="1 2">S00070</strain>
    </source>
</reference>
<dbReference type="Proteomes" id="UP000524404">
    <property type="component" value="Unassembled WGS sequence"/>
</dbReference>
<dbReference type="RefSeq" id="WP_221432419.1">
    <property type="nucleotide sequence ID" value="NZ_JACHKT010000006.1"/>
</dbReference>
<sequence>MEIIKPTQYLGIWMDYSVAYLMEYTRDSMETEIMESNINHENRDETLNRSESLLYNKEQLKQRRFYDELGDIIKKYDEVILFGPTDAKVELLNILEKNHHFDKINISIEEADKMSENQRHAFVKSFFLKIYSDEKAS</sequence>
<accession>A0A841EHY7</accession>
<proteinExistence type="predicted"/>
<evidence type="ECO:0000313" key="2">
    <source>
        <dbReference type="Proteomes" id="UP000524404"/>
    </source>
</evidence>
<dbReference type="InterPro" id="IPR042226">
    <property type="entry name" value="eFR1_2_sf"/>
</dbReference>
<comment type="caution">
    <text evidence="1">The sequence shown here is derived from an EMBL/GenBank/DDBJ whole genome shotgun (WGS) entry which is preliminary data.</text>
</comment>
<dbReference type="EMBL" id="JACHKT010000006">
    <property type="protein sequence ID" value="MBB6002596.1"/>
    <property type="molecule type" value="Genomic_DNA"/>
</dbReference>
<protein>
    <submittedName>
        <fullName evidence="1">Uncharacterized protein</fullName>
    </submittedName>
</protein>